<evidence type="ECO:0000313" key="10">
    <source>
        <dbReference type="Proteomes" id="UP000054893"/>
    </source>
</evidence>
<feature type="transmembrane region" description="Helical" evidence="7">
    <location>
        <begin position="524"/>
        <end position="542"/>
    </location>
</feature>
<dbReference type="PANTHER" id="PTHR30509">
    <property type="entry name" value="P-HYDROXYBENZOIC ACID EFFLUX PUMP SUBUNIT-RELATED"/>
    <property type="match status" value="1"/>
</dbReference>
<evidence type="ECO:0000256" key="1">
    <source>
        <dbReference type="ARBA" id="ARBA00004651"/>
    </source>
</evidence>
<gene>
    <name evidence="9" type="ORF">AWB64_01607</name>
</gene>
<protein>
    <submittedName>
        <fullName evidence="9">Membrane protein-like protein</fullName>
    </submittedName>
</protein>
<evidence type="ECO:0000256" key="3">
    <source>
        <dbReference type="ARBA" id="ARBA00022692"/>
    </source>
</evidence>
<evidence type="ECO:0000256" key="4">
    <source>
        <dbReference type="ARBA" id="ARBA00022989"/>
    </source>
</evidence>
<organism evidence="9 10">
    <name type="scientific">Caballeronia sordidicola</name>
    <name type="common">Burkholderia sordidicola</name>
    <dbReference type="NCBI Taxonomy" id="196367"/>
    <lineage>
        <taxon>Bacteria</taxon>
        <taxon>Pseudomonadati</taxon>
        <taxon>Pseudomonadota</taxon>
        <taxon>Betaproteobacteria</taxon>
        <taxon>Burkholderiales</taxon>
        <taxon>Burkholderiaceae</taxon>
        <taxon>Caballeronia</taxon>
    </lineage>
</organism>
<feature type="transmembrane region" description="Helical" evidence="7">
    <location>
        <begin position="455"/>
        <end position="478"/>
    </location>
</feature>
<dbReference type="PANTHER" id="PTHR30509:SF9">
    <property type="entry name" value="MULTIDRUG RESISTANCE PROTEIN MDTO"/>
    <property type="match status" value="1"/>
</dbReference>
<name>A0A158FPT9_CABSO</name>
<dbReference type="Pfam" id="PF13515">
    <property type="entry name" value="FUSC_2"/>
    <property type="match status" value="1"/>
</dbReference>
<keyword evidence="3 7" id="KW-0812">Transmembrane</keyword>
<comment type="subcellular location">
    <subcellularLocation>
        <location evidence="1">Cell membrane</location>
        <topology evidence="1">Multi-pass membrane protein</topology>
    </subcellularLocation>
</comment>
<dbReference type="EMBL" id="FCOC02000003">
    <property type="protein sequence ID" value="SAL21653.1"/>
    <property type="molecule type" value="Genomic_DNA"/>
</dbReference>
<evidence type="ECO:0000259" key="8">
    <source>
        <dbReference type="Pfam" id="PF13515"/>
    </source>
</evidence>
<feature type="transmembrane region" description="Helical" evidence="7">
    <location>
        <begin position="139"/>
        <end position="160"/>
    </location>
</feature>
<feature type="domain" description="Integral membrane bound transporter" evidence="8">
    <location>
        <begin position="412"/>
        <end position="537"/>
    </location>
</feature>
<dbReference type="AlphaFoldDB" id="A0A158FPT9"/>
<dbReference type="GO" id="GO:0005886">
    <property type="term" value="C:plasma membrane"/>
    <property type="evidence" value="ECO:0007669"/>
    <property type="project" value="UniProtKB-SubCell"/>
</dbReference>
<evidence type="ECO:0000256" key="6">
    <source>
        <dbReference type="ARBA" id="ARBA00043993"/>
    </source>
</evidence>
<dbReference type="OrthoDB" id="138020at2"/>
<dbReference type="InterPro" id="IPR049453">
    <property type="entry name" value="Memb_transporter_dom"/>
</dbReference>
<proteinExistence type="inferred from homology"/>
<reference evidence="9 10" key="1">
    <citation type="submission" date="2016-01" db="EMBL/GenBank/DDBJ databases">
        <authorList>
            <person name="Oliw E.H."/>
        </authorList>
    </citation>
    <scope>NUCLEOTIDE SEQUENCE [LARGE SCALE GENOMIC DNA]</scope>
    <source>
        <strain evidence="9">LMG 22029</strain>
    </source>
</reference>
<evidence type="ECO:0000256" key="5">
    <source>
        <dbReference type="ARBA" id="ARBA00023136"/>
    </source>
</evidence>
<evidence type="ECO:0000256" key="7">
    <source>
        <dbReference type="SAM" id="Phobius"/>
    </source>
</evidence>
<keyword evidence="5 7" id="KW-0472">Membrane</keyword>
<evidence type="ECO:0000313" key="9">
    <source>
        <dbReference type="EMBL" id="SAL21653.1"/>
    </source>
</evidence>
<accession>A0A158FPT9</accession>
<dbReference type="RefSeq" id="WP_082850394.1">
    <property type="nucleotide sequence ID" value="NZ_FCOC02000003.1"/>
</dbReference>
<feature type="transmembrane region" description="Helical" evidence="7">
    <location>
        <begin position="490"/>
        <end position="512"/>
    </location>
</feature>
<dbReference type="Proteomes" id="UP000054893">
    <property type="component" value="Unassembled WGS sequence"/>
</dbReference>
<keyword evidence="2" id="KW-1003">Cell membrane</keyword>
<sequence length="700" mass="75369">MLRLRDIQRESRKVAGRHSKAASGLLDFVARNRPVWMVSFAMNQADLSEGLRAAFASTVMLLLGNLLHMPEFSWAAIGAFWTCLADAAGSNRMRFASMSGFALLSTICGGLTAYASGSTIVAAAAAVFVFSGLGALARIWGSASAQVGILAATACVVMVDRPIHGSSGSLRFLALYMVGCLFATVLSFTVWRIHPFGGSRTAMRSTYARLADMASDAARLIKTERTGFQEWASHASRYRGQARTAIETTRKALARVPPSKADRRDTYSNLLLALADSEQIFAYLIAVTDACERGHHRLPNAKRAARALEAFAEVLLRLSRAIADKPWEPNRRQRDRLNSLARQLETALGEKIALRFDVDFSELEPAPIAQVSWWNTAALNLKRGLETLKANASSGSIGARHAARVATAATIVFMTVRLLHLPFGYWATMATLLTLQPSIATSWPRSMERAAGSILGGLLAAAIGLAVHSPVAISLVVFPLVCATMALRPVSYSLFVLFVTPAFVLVADFAAPDGAELGFAITRLANNMLGCVVALLATFLLWPSREPARFNQHLSEAIAANFDYLAESLGKSKSDELELERLRRAAGLASNNAEEVLARLRLEKLDTSSGDRTGSTALALLRRVAGTATRARSFGAGLTANAPLAEWIRKAAGSMEAELSGDPQPHPDAAYPKDGLSLLEADAVNQVMLLRRLLSEAGRM</sequence>
<comment type="similarity">
    <text evidence="6">Belongs to the YccS/YhfK family.</text>
</comment>
<feature type="transmembrane region" description="Helical" evidence="7">
    <location>
        <begin position="101"/>
        <end position="133"/>
    </location>
</feature>
<evidence type="ECO:0000256" key="2">
    <source>
        <dbReference type="ARBA" id="ARBA00022475"/>
    </source>
</evidence>
<keyword evidence="4 7" id="KW-1133">Transmembrane helix</keyword>
<feature type="transmembrane region" description="Helical" evidence="7">
    <location>
        <begin position="172"/>
        <end position="191"/>
    </location>
</feature>